<dbReference type="RefSeq" id="WP_245938066.1">
    <property type="nucleotide sequence ID" value="NZ_QJSP01000013.1"/>
</dbReference>
<reference evidence="2 3" key="1">
    <citation type="submission" date="2018-06" db="EMBL/GenBank/DDBJ databases">
        <title>Genomic Encyclopedia of Type Strains, Phase IV (KMG-IV): sequencing the most valuable type-strain genomes for metagenomic binning, comparative biology and taxonomic classification.</title>
        <authorList>
            <person name="Goeker M."/>
        </authorList>
    </citation>
    <scope>NUCLEOTIDE SEQUENCE [LARGE SCALE GENOMIC DNA]</scope>
    <source>
        <strain evidence="2 3">DSM 45521</strain>
    </source>
</reference>
<protein>
    <submittedName>
        <fullName evidence="2">S-formylglutathione hydrolase FrmB</fullName>
    </submittedName>
</protein>
<name>A0A318RJV9_WILLI</name>
<dbReference type="SUPFAM" id="SSF53474">
    <property type="entry name" value="alpha/beta-Hydrolases"/>
    <property type="match status" value="1"/>
</dbReference>
<keyword evidence="2" id="KW-0378">Hydrolase</keyword>
<dbReference type="Pfam" id="PF00756">
    <property type="entry name" value="Esterase"/>
    <property type="match status" value="1"/>
</dbReference>
<dbReference type="PANTHER" id="PTHR48098">
    <property type="entry name" value="ENTEROCHELIN ESTERASE-RELATED"/>
    <property type="match status" value="1"/>
</dbReference>
<dbReference type="EMBL" id="QJSP01000013">
    <property type="protein sequence ID" value="PYE14215.1"/>
    <property type="molecule type" value="Genomic_DNA"/>
</dbReference>
<gene>
    <name evidence="2" type="ORF">DFR67_1139</name>
</gene>
<feature type="chain" id="PRO_5016403785" evidence="1">
    <location>
        <begin position="29"/>
        <end position="332"/>
    </location>
</feature>
<accession>A0A318RJV9</accession>
<keyword evidence="3" id="KW-1185">Reference proteome</keyword>
<dbReference type="InterPro" id="IPR050583">
    <property type="entry name" value="Mycobacterial_A85_antigen"/>
</dbReference>
<dbReference type="PANTHER" id="PTHR48098:SF1">
    <property type="entry name" value="DIACYLGLYCEROL ACYLTRANSFERASE_MYCOLYLTRANSFERASE AG85A"/>
    <property type="match status" value="1"/>
</dbReference>
<dbReference type="InterPro" id="IPR000801">
    <property type="entry name" value="Esterase-like"/>
</dbReference>
<comment type="caution">
    <text evidence="2">The sequence shown here is derived from an EMBL/GenBank/DDBJ whole genome shotgun (WGS) entry which is preliminary data.</text>
</comment>
<organism evidence="2 3">
    <name type="scientific">Williamsia limnetica</name>
    <dbReference type="NCBI Taxonomy" id="882452"/>
    <lineage>
        <taxon>Bacteria</taxon>
        <taxon>Bacillati</taxon>
        <taxon>Actinomycetota</taxon>
        <taxon>Actinomycetes</taxon>
        <taxon>Mycobacteriales</taxon>
        <taxon>Nocardiaceae</taxon>
        <taxon>Williamsia</taxon>
    </lineage>
</organism>
<evidence type="ECO:0000313" key="3">
    <source>
        <dbReference type="Proteomes" id="UP000247591"/>
    </source>
</evidence>
<dbReference type="GO" id="GO:0016787">
    <property type="term" value="F:hydrolase activity"/>
    <property type="evidence" value="ECO:0007669"/>
    <property type="project" value="UniProtKB-KW"/>
</dbReference>
<dbReference type="AlphaFoldDB" id="A0A318RJV9"/>
<feature type="signal peptide" evidence="1">
    <location>
        <begin position="1"/>
        <end position="28"/>
    </location>
</feature>
<dbReference type="Gene3D" id="3.40.50.1820">
    <property type="entry name" value="alpha/beta hydrolase"/>
    <property type="match status" value="1"/>
</dbReference>
<dbReference type="Proteomes" id="UP000247591">
    <property type="component" value="Unassembled WGS sequence"/>
</dbReference>
<dbReference type="InterPro" id="IPR029058">
    <property type="entry name" value="AB_hydrolase_fold"/>
</dbReference>
<sequence length="332" mass="35551">MRRQLSVIITAVILCVICELGVTSTASADPAGRELAQPVARMDKIVMASPQRANLTVYSPAMRRTVRVDVLLPKKPVQGKKRPTLYMLDGIDAGVYSGYTQSGWTQYTDIVDFMADKNVNVVLPIGGTGSYYTDWQRDDPALGRNKWETFLTQELPPLIDSTFQGNGRNAVEGLSMGATGAMMLAVRNPDLYAGAVLLSGCLDLGDPTAQNATTGSVRTRGGEPENMWGSAYNKTWAAHDPGVNISALRGKPLYVAVGSGLPDPSLGLAGLASPVGGVLEAAALACTRSFETKAKAAGVDITFDYREGLHSWGYWNLDLHRSWPTIAEALAI</sequence>
<evidence type="ECO:0000313" key="2">
    <source>
        <dbReference type="EMBL" id="PYE14215.1"/>
    </source>
</evidence>
<dbReference type="GO" id="GO:0016747">
    <property type="term" value="F:acyltransferase activity, transferring groups other than amino-acyl groups"/>
    <property type="evidence" value="ECO:0007669"/>
    <property type="project" value="TreeGrafter"/>
</dbReference>
<proteinExistence type="predicted"/>
<keyword evidence="1" id="KW-0732">Signal</keyword>
<evidence type="ECO:0000256" key="1">
    <source>
        <dbReference type="SAM" id="SignalP"/>
    </source>
</evidence>